<evidence type="ECO:0000256" key="1">
    <source>
        <dbReference type="ARBA" id="ARBA00004651"/>
    </source>
</evidence>
<feature type="region of interest" description="Disordered" evidence="5">
    <location>
        <begin position="1"/>
        <end position="22"/>
    </location>
</feature>
<comment type="subcellular location">
    <subcellularLocation>
        <location evidence="1">Cell membrane</location>
        <topology evidence="1">Multi-pass membrane protein</topology>
    </subcellularLocation>
</comment>
<evidence type="ECO:0000256" key="5">
    <source>
        <dbReference type="SAM" id="MobiDB-lite"/>
    </source>
</evidence>
<evidence type="ECO:0000256" key="3">
    <source>
        <dbReference type="ARBA" id="ARBA00022989"/>
    </source>
</evidence>
<reference evidence="8" key="1">
    <citation type="submission" date="2017-02" db="EMBL/GenBank/DDBJ databases">
        <authorList>
            <person name="Regsiter A."/>
            <person name="William W."/>
        </authorList>
    </citation>
    <scope>NUCLEOTIDE SEQUENCE</scope>
    <source>
        <strain evidence="8">BdmA 4</strain>
    </source>
</reference>
<keyword evidence="3 6" id="KW-1133">Transmembrane helix</keyword>
<dbReference type="InterPro" id="IPR036640">
    <property type="entry name" value="ABC1_TM_sf"/>
</dbReference>
<organism evidence="8">
    <name type="scientific">uncultured spirochete</name>
    <dbReference type="NCBI Taxonomy" id="156406"/>
    <lineage>
        <taxon>Bacteria</taxon>
        <taxon>Pseudomonadati</taxon>
        <taxon>Spirochaetota</taxon>
        <taxon>Spirochaetia</taxon>
        <taxon>Spirochaetales</taxon>
        <taxon>environmental samples</taxon>
    </lineage>
</organism>
<dbReference type="PROSITE" id="PS50929">
    <property type="entry name" value="ABC_TM1F"/>
    <property type="match status" value="1"/>
</dbReference>
<dbReference type="CDD" id="cd18547">
    <property type="entry name" value="ABC_6TM_Tm288_like"/>
    <property type="match status" value="1"/>
</dbReference>
<evidence type="ECO:0000256" key="2">
    <source>
        <dbReference type="ARBA" id="ARBA00022692"/>
    </source>
</evidence>
<evidence type="ECO:0000259" key="7">
    <source>
        <dbReference type="PROSITE" id="PS50929"/>
    </source>
</evidence>
<dbReference type="InterPro" id="IPR011527">
    <property type="entry name" value="ABC1_TM_dom"/>
</dbReference>
<dbReference type="Gene3D" id="1.20.1560.10">
    <property type="entry name" value="ABC transporter type 1, transmembrane domain"/>
    <property type="match status" value="1"/>
</dbReference>
<dbReference type="SUPFAM" id="SSF52540">
    <property type="entry name" value="P-loop containing nucleoside triphosphate hydrolases"/>
    <property type="match status" value="1"/>
</dbReference>
<feature type="domain" description="ABC transmembrane type-1" evidence="7">
    <location>
        <begin position="45"/>
        <end position="343"/>
    </location>
</feature>
<dbReference type="GO" id="GO:0005524">
    <property type="term" value="F:ATP binding"/>
    <property type="evidence" value="ECO:0007669"/>
    <property type="project" value="UniProtKB-KW"/>
</dbReference>
<evidence type="ECO:0000313" key="8">
    <source>
        <dbReference type="EMBL" id="SLM18215.1"/>
    </source>
</evidence>
<dbReference type="Gene3D" id="3.40.50.300">
    <property type="entry name" value="P-loop containing nucleotide triphosphate hydrolases"/>
    <property type="match status" value="1"/>
</dbReference>
<dbReference type="InterPro" id="IPR039421">
    <property type="entry name" value="Type_1_exporter"/>
</dbReference>
<evidence type="ECO:0000256" key="6">
    <source>
        <dbReference type="SAM" id="Phobius"/>
    </source>
</evidence>
<dbReference type="InterPro" id="IPR003439">
    <property type="entry name" value="ABC_transporter-like_ATP-bd"/>
</dbReference>
<name>A0A3P3XPK4_9SPIR</name>
<dbReference type="GO" id="GO:0015421">
    <property type="term" value="F:ABC-type oligopeptide transporter activity"/>
    <property type="evidence" value="ECO:0007669"/>
    <property type="project" value="TreeGrafter"/>
</dbReference>
<dbReference type="EMBL" id="FWDO01000004">
    <property type="protein sequence ID" value="SLM18215.1"/>
    <property type="molecule type" value="Genomic_DNA"/>
</dbReference>
<keyword evidence="2 6" id="KW-0812">Transmembrane</keyword>
<dbReference type="Pfam" id="PF00664">
    <property type="entry name" value="ABC_membrane"/>
    <property type="match status" value="1"/>
</dbReference>
<dbReference type="PANTHER" id="PTHR43394">
    <property type="entry name" value="ATP-DEPENDENT PERMEASE MDL1, MITOCHONDRIAL"/>
    <property type="match status" value="1"/>
</dbReference>
<dbReference type="AlphaFoldDB" id="A0A3P3XPK4"/>
<proteinExistence type="predicted"/>
<feature type="transmembrane region" description="Helical" evidence="6">
    <location>
        <begin position="44"/>
        <end position="67"/>
    </location>
</feature>
<dbReference type="Pfam" id="PF00005">
    <property type="entry name" value="ABC_tran"/>
    <property type="match status" value="1"/>
</dbReference>
<dbReference type="GO" id="GO:0005886">
    <property type="term" value="C:plasma membrane"/>
    <property type="evidence" value="ECO:0007669"/>
    <property type="project" value="UniProtKB-SubCell"/>
</dbReference>
<keyword evidence="4 6" id="KW-0472">Membrane</keyword>
<dbReference type="GO" id="GO:0016887">
    <property type="term" value="F:ATP hydrolysis activity"/>
    <property type="evidence" value="ECO:0007669"/>
    <property type="project" value="InterPro"/>
</dbReference>
<feature type="transmembrane region" description="Helical" evidence="6">
    <location>
        <begin position="308"/>
        <end position="328"/>
    </location>
</feature>
<feature type="transmembrane region" description="Helical" evidence="6">
    <location>
        <begin position="283"/>
        <end position="302"/>
    </location>
</feature>
<keyword evidence="8" id="KW-0067">ATP-binding</keyword>
<dbReference type="InterPro" id="IPR027417">
    <property type="entry name" value="P-loop_NTPase"/>
</dbReference>
<sequence>MSKILPKGDPKLFGKKGGRPPMQRFKPGTIKRLFSYMVEYKIQLIFVVVCILISAATGAASSLFLRALIDNYIVPLLGQAHPVFTELFKAILLMGMIYVVGVLATLFYNRTMVVIGQGTLKKIRDRMFTHMQSLPIRYFDTHTHGDVMSRYTNDTDTLRQAIAQSLPQMFSSLVSVVAAFFAMLYLSVGLTALVVLFAFVLLKVVRFLVGRSGAFFVKQQRALGDVNGYIEETINGQKVVKVFCHEGKAEEEFDKKNDELCYCATKANTYGNVTMPIVGNMGYMLYVFLAIIGGAAGITGVPNLSLTGVHALTIGTIVSFLTLSRSFINPIGQISMQFNMVVMALAGASRIFELMDEKSEQDSGYVTLVNAKMENGEIRECSERTETWAWKHPHGDGTLTYTPLRGDIRFFDVDFAYEGNKTVLHNITLYAEPGQKVAFVGATGAGKTTITNLINRFYDIADGEIRYDGININKIKKADLRRSLGMVLQDVNLFTGTVMDNIRYGKLDATDEECIEAAKLANADGFIRMLPQGYNTVLKGDGSGS</sequence>
<protein>
    <submittedName>
        <fullName evidence="8">Putative ABC transporter permease/ATP-binding protein</fullName>
    </submittedName>
</protein>
<feature type="transmembrane region" description="Helical" evidence="6">
    <location>
        <begin position="87"/>
        <end position="108"/>
    </location>
</feature>
<keyword evidence="8" id="KW-0547">Nucleotide-binding</keyword>
<accession>A0A3P3XPK4</accession>
<dbReference type="PANTHER" id="PTHR43394:SF1">
    <property type="entry name" value="ATP-BINDING CASSETTE SUB-FAMILY B MEMBER 10, MITOCHONDRIAL"/>
    <property type="match status" value="1"/>
</dbReference>
<gene>
    <name evidence="8" type="ORF">SPIRO4BDMA_40787</name>
</gene>
<feature type="compositionally biased region" description="Basic and acidic residues" evidence="5">
    <location>
        <begin position="1"/>
        <end position="12"/>
    </location>
</feature>
<dbReference type="SUPFAM" id="SSF90123">
    <property type="entry name" value="ABC transporter transmembrane region"/>
    <property type="match status" value="1"/>
</dbReference>
<evidence type="ECO:0000256" key="4">
    <source>
        <dbReference type="ARBA" id="ARBA00023136"/>
    </source>
</evidence>